<name>A0A494XVI6_9BURK</name>
<accession>A0A494XVI6</accession>
<protein>
    <submittedName>
        <fullName evidence="1">Uncharacterized protein</fullName>
    </submittedName>
</protein>
<gene>
    <name evidence="1" type="ORF">D7S86_13015</name>
</gene>
<reference evidence="1 2" key="1">
    <citation type="submission" date="2018-10" db="EMBL/GenBank/DDBJ databases">
        <title>Robbsia sp. DHC34, isolated from soil.</title>
        <authorList>
            <person name="Gao Z.-H."/>
            <person name="Qiu L.-H."/>
        </authorList>
    </citation>
    <scope>NUCLEOTIDE SEQUENCE [LARGE SCALE GENOMIC DNA]</scope>
    <source>
        <strain evidence="1 2">DHC34</strain>
    </source>
</reference>
<dbReference type="Proteomes" id="UP000270342">
    <property type="component" value="Unassembled WGS sequence"/>
</dbReference>
<keyword evidence="2" id="KW-1185">Reference proteome</keyword>
<comment type="caution">
    <text evidence="1">The sequence shown here is derived from an EMBL/GenBank/DDBJ whole genome shotgun (WGS) entry which is preliminary data.</text>
</comment>
<evidence type="ECO:0000313" key="2">
    <source>
        <dbReference type="Proteomes" id="UP000270342"/>
    </source>
</evidence>
<organism evidence="1 2">
    <name type="scientific">Pararobbsia silviterrae</name>
    <dbReference type="NCBI Taxonomy" id="1792498"/>
    <lineage>
        <taxon>Bacteria</taxon>
        <taxon>Pseudomonadati</taxon>
        <taxon>Pseudomonadota</taxon>
        <taxon>Betaproteobacteria</taxon>
        <taxon>Burkholderiales</taxon>
        <taxon>Burkholderiaceae</taxon>
        <taxon>Pararobbsia</taxon>
    </lineage>
</organism>
<sequence>MHASTHVLVSVLARLDVSFGMPVSRTRPPFSSVVVNPSNHDAFNTVFDATRAHRPLDSARSALMWGA</sequence>
<proteinExistence type="predicted"/>
<dbReference type="EMBL" id="RBZU01000005">
    <property type="protein sequence ID" value="RKP54588.1"/>
    <property type="molecule type" value="Genomic_DNA"/>
</dbReference>
<evidence type="ECO:0000313" key="1">
    <source>
        <dbReference type="EMBL" id="RKP54588.1"/>
    </source>
</evidence>
<dbReference type="AlphaFoldDB" id="A0A494XVI6"/>